<sequence length="200" mass="23074">MKAKDLEGERLVVDTSVFTNPEIYRQFGPEPTRAFLNFLELVGQAPSLRVYMPSSVYSELKRSLKAHELSRAARAVFRIKSPKKYELKIPAFLLYELIDDIRQRINKGLRVAEEAVRSTSFREEAEIINTLRRKYREALREGIVDSKEDIELVLLTMELDGLLLSADQGVLNLADKLGLRWICPEEIRETVESLVHLRRS</sequence>
<proteinExistence type="inferred from homology"/>
<dbReference type="PANTHER" id="PTHR41173:SF1">
    <property type="entry name" value="RNA-FREE RIBONUCLEASE P"/>
    <property type="match status" value="1"/>
</dbReference>
<protein>
    <recommendedName>
        <fullName evidence="1">RNA-free ribonuclease P</fullName>
        <shortName evidence="1">RNA-free RNase P</shortName>
        <ecNumber evidence="1">3.1.26.5</ecNumber>
    </recommendedName>
    <alternativeName>
        <fullName evidence="1">Protein-only RNase P</fullName>
    </alternativeName>
</protein>
<dbReference type="Pfam" id="PF08745">
    <property type="entry name" value="PIN_5"/>
    <property type="match status" value="1"/>
</dbReference>
<reference evidence="2 3" key="1">
    <citation type="submission" date="2020-02" db="EMBL/GenBank/DDBJ databases">
        <title>Genome analysis of Thermosulfuriphilus ammonigenes ST65T, an anaerobic thermophilic chemolithoautotrophic bacterium isolated from a deep-sea hydrothermal vent.</title>
        <authorList>
            <person name="Slobodkina G."/>
            <person name="Allioux M."/>
            <person name="Merkel A."/>
            <person name="Alain K."/>
            <person name="Jebbar M."/>
            <person name="Slobodkin A."/>
        </authorList>
    </citation>
    <scope>NUCLEOTIDE SEQUENCE [LARGE SCALE GENOMIC DNA]</scope>
    <source>
        <strain evidence="2 3">ST65</strain>
    </source>
</reference>
<comment type="similarity">
    <text evidence="1">Belongs to the HARP family.</text>
</comment>
<gene>
    <name evidence="2" type="ORF">G4V39_01625</name>
</gene>
<comment type="function">
    <text evidence="1">RNA-free RNase P that catalyzes the removal of the 5'-leader sequence from pre-tRNA to produce the mature 5'-terminus.</text>
</comment>
<dbReference type="GO" id="GO:0004526">
    <property type="term" value="F:ribonuclease P activity"/>
    <property type="evidence" value="ECO:0007669"/>
    <property type="project" value="UniProtKB-UniRule"/>
</dbReference>
<dbReference type="PANTHER" id="PTHR41173">
    <property type="entry name" value="UPF0278 PROTEIN TK1425"/>
    <property type="match status" value="1"/>
</dbReference>
<dbReference type="CDD" id="cd18691">
    <property type="entry name" value="PIN_VapC-like"/>
    <property type="match status" value="1"/>
</dbReference>
<keyword evidence="1" id="KW-0255">Endonuclease</keyword>
<comment type="catalytic activity">
    <reaction evidence="1">
        <text>Endonucleolytic cleavage of RNA, removing 5'-extranucleotides from tRNA precursor.</text>
        <dbReference type="EC" id="3.1.26.5"/>
    </reaction>
</comment>
<organism evidence="2 3">
    <name type="scientific">Thermosulfuriphilus ammonigenes</name>
    <dbReference type="NCBI Taxonomy" id="1936021"/>
    <lineage>
        <taxon>Bacteria</taxon>
        <taxon>Pseudomonadati</taxon>
        <taxon>Thermodesulfobacteriota</taxon>
        <taxon>Thermodesulfobacteria</taxon>
        <taxon>Thermodesulfobacteriales</taxon>
        <taxon>Thermodesulfobacteriaceae</taxon>
        <taxon>Thermosulfuriphilus</taxon>
    </lineage>
</organism>
<keyword evidence="2" id="KW-0436">Ligase</keyword>
<dbReference type="KEGG" id="tav:G4V39_01625"/>
<dbReference type="NCBIfam" id="TIGR03875">
    <property type="entry name" value="RNA_lig_partner"/>
    <property type="match status" value="1"/>
</dbReference>
<name>A0A6G7PTP0_9BACT</name>
<dbReference type="RefSeq" id="WP_166031271.1">
    <property type="nucleotide sequence ID" value="NZ_CP048877.1"/>
</dbReference>
<dbReference type="InterPro" id="IPR014856">
    <property type="entry name" value="RNA_free_RNase_P"/>
</dbReference>
<keyword evidence="1" id="KW-0378">Hydrolase</keyword>
<dbReference type="HAMAP" id="MF_01078">
    <property type="entry name" value="RNA_free_RNase_P"/>
    <property type="match status" value="1"/>
</dbReference>
<dbReference type="EMBL" id="CP048877">
    <property type="protein sequence ID" value="QIJ71049.1"/>
    <property type="molecule type" value="Genomic_DNA"/>
</dbReference>
<dbReference type="AlphaFoldDB" id="A0A6G7PTP0"/>
<dbReference type="EC" id="3.1.26.5" evidence="1"/>
<evidence type="ECO:0000313" key="3">
    <source>
        <dbReference type="Proteomes" id="UP000502179"/>
    </source>
</evidence>
<dbReference type="GO" id="GO:0016874">
    <property type="term" value="F:ligase activity"/>
    <property type="evidence" value="ECO:0007669"/>
    <property type="project" value="UniProtKB-KW"/>
</dbReference>
<keyword evidence="3" id="KW-1185">Reference proteome</keyword>
<accession>A0A6G7PTP0</accession>
<keyword evidence="1" id="KW-0819">tRNA processing</keyword>
<evidence type="ECO:0000256" key="1">
    <source>
        <dbReference type="HAMAP-Rule" id="MF_01078"/>
    </source>
</evidence>
<dbReference type="GO" id="GO:0001682">
    <property type="term" value="P:tRNA 5'-leader removal"/>
    <property type="evidence" value="ECO:0007669"/>
    <property type="project" value="UniProtKB-UniRule"/>
</dbReference>
<dbReference type="Proteomes" id="UP000502179">
    <property type="component" value="Chromosome"/>
</dbReference>
<keyword evidence="1" id="KW-0540">Nuclease</keyword>
<evidence type="ECO:0000313" key="2">
    <source>
        <dbReference type="EMBL" id="QIJ71049.1"/>
    </source>
</evidence>